<name>A0A840GBX5_RHOTE</name>
<evidence type="ECO:0008006" key="3">
    <source>
        <dbReference type="Google" id="ProtNLM"/>
    </source>
</evidence>
<keyword evidence="2" id="KW-1185">Reference proteome</keyword>
<gene>
    <name evidence="1" type="ORF">GGD90_002772</name>
</gene>
<reference evidence="1 2" key="1">
    <citation type="submission" date="2020-08" db="EMBL/GenBank/DDBJ databases">
        <title>Genome sequencing of Purple Non-Sulfur Bacteria from various extreme environments.</title>
        <authorList>
            <person name="Mayer M."/>
        </authorList>
    </citation>
    <scope>NUCLEOTIDE SEQUENCE [LARGE SCALE GENOMIC DNA]</scope>
    <source>
        <strain evidence="1 2">2761</strain>
    </source>
</reference>
<dbReference type="EMBL" id="JACIGE010000010">
    <property type="protein sequence ID" value="MBB4248380.1"/>
    <property type="molecule type" value="Genomic_DNA"/>
</dbReference>
<dbReference type="RefSeq" id="WP_153117377.1">
    <property type="nucleotide sequence ID" value="NZ_JACIGE010000010.1"/>
</dbReference>
<protein>
    <recommendedName>
        <fullName evidence="3">Phage portal protein</fullName>
    </recommendedName>
</protein>
<dbReference type="AlphaFoldDB" id="A0A840GBX5"/>
<sequence>MGLIQGLIDILRRSRSSEGASDEKTVALREAAGATIDDEEDGWRRLSGDAQRDLSPLSQARMQETAVYLWDGNLLANRIVELPLAYLLAGGVKLRSEDSGLQPAIDRFWSDPINSMDLKLPKKVRELALYGEQCWPAFVNEVDGHVRLGYLDPSLIATVVVDPDNPEQAIGIVTVKDKRGAARRYRVIVNGPEDVFTERTREIRASFTDGDCFFFTVNDLSNGRRGRSDLRAPADWVDAYDQFLFGELDRANFLRAFVWDVELTGADADKVKQRSKEIQAPRPGSVRVHNESEKWSAVSPNLQAADSGEAARLFRNHALGGATIPEHWFGGGGDVNRATGESMGEPTFKIFSMRQRTLKHILECVGRYVIRQKIIAETAAEPEWDDPRLKVEAVFPEMTARDTTKYAAALQQAVVAVALAVDKKLLTLDKALALIAAIAGRLGVDIDPARELAAVAEKAAESDAGDVYTTASRA</sequence>
<evidence type="ECO:0000313" key="2">
    <source>
        <dbReference type="Proteomes" id="UP000587070"/>
    </source>
</evidence>
<comment type="caution">
    <text evidence="1">The sequence shown here is derived from an EMBL/GenBank/DDBJ whole genome shotgun (WGS) entry which is preliminary data.</text>
</comment>
<dbReference type="OrthoDB" id="142455at2"/>
<organism evidence="1 2">
    <name type="scientific">Rhodocyclus tenuis</name>
    <name type="common">Rhodospirillum tenue</name>
    <dbReference type="NCBI Taxonomy" id="1066"/>
    <lineage>
        <taxon>Bacteria</taxon>
        <taxon>Pseudomonadati</taxon>
        <taxon>Pseudomonadota</taxon>
        <taxon>Betaproteobacteria</taxon>
        <taxon>Rhodocyclales</taxon>
        <taxon>Rhodocyclaceae</taxon>
        <taxon>Rhodocyclus</taxon>
    </lineage>
</organism>
<evidence type="ECO:0000313" key="1">
    <source>
        <dbReference type="EMBL" id="MBB4248380.1"/>
    </source>
</evidence>
<accession>A0A840GBX5</accession>
<proteinExistence type="predicted"/>
<dbReference type="Proteomes" id="UP000587070">
    <property type="component" value="Unassembled WGS sequence"/>
</dbReference>